<keyword evidence="5 9" id="KW-1133">Transmembrane helix</keyword>
<dbReference type="Proteomes" id="UP000006790">
    <property type="component" value="Chromosome 6"/>
</dbReference>
<feature type="transmembrane region" description="Helical" evidence="9">
    <location>
        <begin position="52"/>
        <end position="70"/>
    </location>
</feature>
<organism evidence="10 11">
    <name type="scientific">Eremothecium cymbalariae (strain CBS 270.75 / DBVPG 7215 / KCTC 17166 / NRRL Y-17582)</name>
    <name type="common">Yeast</name>
    <dbReference type="NCBI Taxonomy" id="931890"/>
    <lineage>
        <taxon>Eukaryota</taxon>
        <taxon>Fungi</taxon>
        <taxon>Dikarya</taxon>
        <taxon>Ascomycota</taxon>
        <taxon>Saccharomycotina</taxon>
        <taxon>Saccharomycetes</taxon>
        <taxon>Saccharomycetales</taxon>
        <taxon>Saccharomycetaceae</taxon>
        <taxon>Eremothecium</taxon>
    </lineage>
</organism>
<feature type="transmembrane region" description="Helical" evidence="9">
    <location>
        <begin position="174"/>
        <end position="196"/>
    </location>
</feature>
<comment type="subcellular location">
    <subcellularLocation>
        <location evidence="2">Cell membrane</location>
        <topology evidence="2">Multi-pass membrane protein</topology>
    </subcellularLocation>
</comment>
<dbReference type="GO" id="GO:0005886">
    <property type="term" value="C:plasma membrane"/>
    <property type="evidence" value="ECO:0007669"/>
    <property type="project" value="UniProtKB-SubCell"/>
</dbReference>
<dbReference type="InterPro" id="IPR003691">
    <property type="entry name" value="FluC"/>
</dbReference>
<feature type="transmembrane region" description="Helical" evidence="9">
    <location>
        <begin position="303"/>
        <end position="325"/>
    </location>
</feature>
<feature type="transmembrane region" description="Helical" evidence="9">
    <location>
        <begin position="12"/>
        <end position="32"/>
    </location>
</feature>
<protein>
    <recommendedName>
        <fullName evidence="12">Fluoride export protein 1</fullName>
    </recommendedName>
</protein>
<sequence length="334" mass="37457">MALVTCEKASKVKALICFHLSFIFWVIVGTYTRVGLSALSDYDDSYIKSRTVLWSNFVACIFMGLLQGLNKREVINIDIFVCLVSGYCGTVSSYSSLIMEVFLHSTNLDQNMKRLPNKGYGIMEFLSVLIVQFFVSMSSFLFGYKLAEEFNNRVLSATSKHRANSYISLAFDKVYILSAFLAIPLVIMNMALVILNVDSRNWTLPALFAIFGSLGRFYLNKYWNPTCQRFYVGTFFANLLSTLILSILIIVERGKQDTMHPIVNSRSDCQILIALNTGLCGGLSTISSLIYEGSRLNFMDMLAYFASTVVVTYINIVLTLGLYAWTKGLLPAVC</sequence>
<evidence type="ECO:0000256" key="3">
    <source>
        <dbReference type="ARBA" id="ARBA00022475"/>
    </source>
</evidence>
<dbReference type="PANTHER" id="PTHR28259:SF1">
    <property type="entry name" value="FLUORIDE EXPORT PROTEIN 1-RELATED"/>
    <property type="match status" value="1"/>
</dbReference>
<comment type="catalytic activity">
    <reaction evidence="8">
        <text>fluoride(in) = fluoride(out)</text>
        <dbReference type="Rhea" id="RHEA:76159"/>
        <dbReference type="ChEBI" id="CHEBI:17051"/>
    </reaction>
    <physiologicalReaction direction="left-to-right" evidence="8">
        <dbReference type="Rhea" id="RHEA:76160"/>
    </physiologicalReaction>
</comment>
<feature type="transmembrane region" description="Helical" evidence="9">
    <location>
        <begin position="231"/>
        <end position="251"/>
    </location>
</feature>
<dbReference type="STRING" id="931890.G8JUV7"/>
<gene>
    <name evidence="10" type="ordered locus">Ecym_6031</name>
</gene>
<feature type="transmembrane region" description="Helical" evidence="9">
    <location>
        <begin position="77"/>
        <end position="99"/>
    </location>
</feature>
<keyword evidence="6 9" id="KW-0472">Membrane</keyword>
<dbReference type="GeneID" id="11468788"/>
<accession>G8JUV7</accession>
<evidence type="ECO:0000256" key="1">
    <source>
        <dbReference type="ARBA" id="ARBA00002598"/>
    </source>
</evidence>
<comment type="function">
    <text evidence="1">Fluoride channel required for the rapid expulsion of cytoplasmic fluoride.</text>
</comment>
<dbReference type="GO" id="GO:1903425">
    <property type="term" value="F:fluoride transmembrane transporter activity"/>
    <property type="evidence" value="ECO:0007669"/>
    <property type="project" value="TreeGrafter"/>
</dbReference>
<feature type="transmembrane region" description="Helical" evidence="9">
    <location>
        <begin position="202"/>
        <end position="219"/>
    </location>
</feature>
<evidence type="ECO:0000256" key="6">
    <source>
        <dbReference type="ARBA" id="ARBA00023136"/>
    </source>
</evidence>
<evidence type="ECO:0000256" key="8">
    <source>
        <dbReference type="ARBA" id="ARBA00035585"/>
    </source>
</evidence>
<dbReference type="AlphaFoldDB" id="G8JUV7"/>
<dbReference type="EMBL" id="CP002502">
    <property type="protein sequence ID" value="AET40436.1"/>
    <property type="molecule type" value="Genomic_DNA"/>
</dbReference>
<comment type="similarity">
    <text evidence="7">Belongs to the fluoride channel Fluc/FEX (TC 1.A.43) family.</text>
</comment>
<dbReference type="PANTHER" id="PTHR28259">
    <property type="entry name" value="FLUORIDE EXPORT PROTEIN 1-RELATED"/>
    <property type="match status" value="1"/>
</dbReference>
<evidence type="ECO:0000256" key="9">
    <source>
        <dbReference type="SAM" id="Phobius"/>
    </source>
</evidence>
<evidence type="ECO:0000313" key="10">
    <source>
        <dbReference type="EMBL" id="AET40436.1"/>
    </source>
</evidence>
<feature type="transmembrane region" description="Helical" evidence="9">
    <location>
        <begin position="119"/>
        <end position="144"/>
    </location>
</feature>
<evidence type="ECO:0000256" key="2">
    <source>
        <dbReference type="ARBA" id="ARBA00004651"/>
    </source>
</evidence>
<dbReference type="OMA" id="ADGYCGC"/>
<dbReference type="InParanoid" id="G8JUV7"/>
<dbReference type="FunCoup" id="G8JUV7">
    <property type="interactions" value="140"/>
</dbReference>
<feature type="transmembrane region" description="Helical" evidence="9">
    <location>
        <begin position="271"/>
        <end position="291"/>
    </location>
</feature>
<keyword evidence="3" id="KW-1003">Cell membrane</keyword>
<keyword evidence="11" id="KW-1185">Reference proteome</keyword>
<dbReference type="HOGENOM" id="CLU_030507_1_2_1"/>
<name>G8JUV7_ERECY</name>
<keyword evidence="4 9" id="KW-0812">Transmembrane</keyword>
<dbReference type="OrthoDB" id="409792at2759"/>
<dbReference type="KEGG" id="erc:Ecym_6031"/>
<evidence type="ECO:0000313" key="11">
    <source>
        <dbReference type="Proteomes" id="UP000006790"/>
    </source>
</evidence>
<reference evidence="11" key="1">
    <citation type="journal article" date="2012" name="G3 (Bethesda)">
        <title>Pichia sorbitophila, an interspecies yeast hybrid reveals early steps of genome resolution following polyploidization.</title>
        <authorList>
            <person name="Leh Louis V."/>
            <person name="Despons L."/>
            <person name="Friedrich A."/>
            <person name="Martin T."/>
            <person name="Durrens P."/>
            <person name="Casaregola S."/>
            <person name="Neuveglise C."/>
            <person name="Fairhead C."/>
            <person name="Marck C."/>
            <person name="Cruz J.A."/>
            <person name="Straub M.L."/>
            <person name="Kugler V."/>
            <person name="Sacerdot C."/>
            <person name="Uzunov Z."/>
            <person name="Thierry A."/>
            <person name="Weiss S."/>
            <person name="Bleykasten C."/>
            <person name="De Montigny J."/>
            <person name="Jacques N."/>
            <person name="Jung P."/>
            <person name="Lemaire M."/>
            <person name="Mallet S."/>
            <person name="Morel G."/>
            <person name="Richard G.F."/>
            <person name="Sarkar A."/>
            <person name="Savel G."/>
            <person name="Schacherer J."/>
            <person name="Seret M.L."/>
            <person name="Talla E."/>
            <person name="Samson G."/>
            <person name="Jubin C."/>
            <person name="Poulain J."/>
            <person name="Vacherie B."/>
            <person name="Barbe V."/>
            <person name="Pelletier E."/>
            <person name="Sherman D.J."/>
            <person name="Westhof E."/>
            <person name="Weissenbach J."/>
            <person name="Baret P.V."/>
            <person name="Wincker P."/>
            <person name="Gaillardin C."/>
            <person name="Dujon B."/>
            <person name="Souciet J.L."/>
        </authorList>
    </citation>
    <scope>NUCLEOTIDE SEQUENCE [LARGE SCALE GENOMIC DNA]</scope>
    <source>
        <strain evidence="11">CBS 270.75 / DBVPG 7215 / KCTC 17166 / NRRL Y-17582</strain>
    </source>
</reference>
<evidence type="ECO:0000256" key="7">
    <source>
        <dbReference type="ARBA" id="ARBA00035120"/>
    </source>
</evidence>
<evidence type="ECO:0000256" key="4">
    <source>
        <dbReference type="ARBA" id="ARBA00022692"/>
    </source>
</evidence>
<dbReference type="Pfam" id="PF02537">
    <property type="entry name" value="CRCB"/>
    <property type="match status" value="1"/>
</dbReference>
<evidence type="ECO:0000256" key="5">
    <source>
        <dbReference type="ARBA" id="ARBA00022989"/>
    </source>
</evidence>
<proteinExistence type="inferred from homology"/>
<evidence type="ECO:0008006" key="12">
    <source>
        <dbReference type="Google" id="ProtNLM"/>
    </source>
</evidence>
<dbReference type="RefSeq" id="XP_003647253.1">
    <property type="nucleotide sequence ID" value="XM_003647205.1"/>
</dbReference>
<dbReference type="eggNOG" id="ENOG502QT5F">
    <property type="taxonomic scope" value="Eukaryota"/>
</dbReference>